<accession>A0A9K3PNX9</accession>
<dbReference type="EMBL" id="JAGRRH010000016">
    <property type="protein sequence ID" value="KAG7354640.1"/>
    <property type="molecule type" value="Genomic_DNA"/>
</dbReference>
<feature type="compositionally biased region" description="Low complexity" evidence="1">
    <location>
        <begin position="296"/>
        <end position="316"/>
    </location>
</feature>
<evidence type="ECO:0000256" key="1">
    <source>
        <dbReference type="SAM" id="MobiDB-lite"/>
    </source>
</evidence>
<organism evidence="2 3">
    <name type="scientific">Nitzschia inconspicua</name>
    <dbReference type="NCBI Taxonomy" id="303405"/>
    <lineage>
        <taxon>Eukaryota</taxon>
        <taxon>Sar</taxon>
        <taxon>Stramenopiles</taxon>
        <taxon>Ochrophyta</taxon>
        <taxon>Bacillariophyta</taxon>
        <taxon>Bacillariophyceae</taxon>
        <taxon>Bacillariophycidae</taxon>
        <taxon>Bacillariales</taxon>
        <taxon>Bacillariaceae</taxon>
        <taxon>Nitzschia</taxon>
    </lineage>
</organism>
<feature type="compositionally biased region" description="Polar residues" evidence="1">
    <location>
        <begin position="317"/>
        <end position="328"/>
    </location>
</feature>
<feature type="region of interest" description="Disordered" evidence="1">
    <location>
        <begin position="539"/>
        <end position="565"/>
    </location>
</feature>
<feature type="region of interest" description="Disordered" evidence="1">
    <location>
        <begin position="1"/>
        <end position="29"/>
    </location>
</feature>
<protein>
    <submittedName>
        <fullName evidence="2">Uncharacterized protein</fullName>
    </submittedName>
</protein>
<feature type="region of interest" description="Disordered" evidence="1">
    <location>
        <begin position="416"/>
        <end position="502"/>
    </location>
</feature>
<proteinExistence type="predicted"/>
<evidence type="ECO:0000313" key="2">
    <source>
        <dbReference type="EMBL" id="KAG7354640.1"/>
    </source>
</evidence>
<feature type="region of interest" description="Disordered" evidence="1">
    <location>
        <begin position="296"/>
        <end position="333"/>
    </location>
</feature>
<comment type="caution">
    <text evidence="2">The sequence shown here is derived from an EMBL/GenBank/DDBJ whole genome shotgun (WGS) entry which is preliminary data.</text>
</comment>
<reference evidence="2" key="2">
    <citation type="submission" date="2021-04" db="EMBL/GenBank/DDBJ databases">
        <authorList>
            <person name="Podell S."/>
        </authorList>
    </citation>
    <scope>NUCLEOTIDE SEQUENCE</scope>
    <source>
        <strain evidence="2">Hildebrandi</strain>
    </source>
</reference>
<feature type="region of interest" description="Disordered" evidence="1">
    <location>
        <begin position="89"/>
        <end position="187"/>
    </location>
</feature>
<reference evidence="2" key="1">
    <citation type="journal article" date="2021" name="Sci. Rep.">
        <title>Diploid genomic architecture of Nitzschia inconspicua, an elite biomass production diatom.</title>
        <authorList>
            <person name="Oliver A."/>
            <person name="Podell S."/>
            <person name="Pinowska A."/>
            <person name="Traller J.C."/>
            <person name="Smith S.R."/>
            <person name="McClure R."/>
            <person name="Beliaev A."/>
            <person name="Bohutskyi P."/>
            <person name="Hill E.A."/>
            <person name="Rabines A."/>
            <person name="Zheng H."/>
            <person name="Allen L.Z."/>
            <person name="Kuo A."/>
            <person name="Grigoriev I.V."/>
            <person name="Allen A.E."/>
            <person name="Hazlebeck D."/>
            <person name="Allen E.E."/>
        </authorList>
    </citation>
    <scope>NUCLEOTIDE SEQUENCE</scope>
    <source>
        <strain evidence="2">Hildebrandi</strain>
    </source>
</reference>
<gene>
    <name evidence="2" type="ORF">IV203_003996</name>
</gene>
<sequence length="565" mass="59361">MMMSKPKPEEEEELAPPAFATPPPPAKVGTVEDLQYRLSMLGNEIDNVEKKPAAVATDGPSSAATMEAPAAIKGGKNALLARIMAAKEKSQQAKVAPAPPAPPTVDLLMNFDAPSTEKDPPPSYDTNFLAGIAPPPPAVDAPPAFDAVESNLQQSNFLDFPPPPPIDSVMPPPPPMDNVLPPPPEDPMMMMMPSAPAASAPSFEDLLGGSSIQQEFHPPPMAPPTFEETQSAALDIDESILNALDPAEREAFLEEQRKIMEQIEKEKMSKQAPGSAAARAAAFDQRSSAAVAQVAASYEGSSRSRPKTKSSSSRGTANRSAGKITTVNLGEGTEVPLHGQEKTQKAIEDGTAVIVQCMSCSNWMQVTVEAEVMFCPICQTVCHVEKTGAATTADMEAAAQLAADAELAEKLQKEEYARAGGDGGGTRRRTARTPAPAPAAEASSGQSWYDWLTGAPAPAPATASSARSAEIRPQRGLVPATTGEEGGVGRSRSYDESEGLMGRGGARVAQQKSMFACVADSITDAANQMTAFTLSEDQEGNVHGVDSSSLLAMPDVSRRRDNESL</sequence>
<dbReference type="Proteomes" id="UP000693970">
    <property type="component" value="Unassembled WGS sequence"/>
</dbReference>
<dbReference type="AlphaFoldDB" id="A0A9K3PNX9"/>
<keyword evidence="3" id="KW-1185">Reference proteome</keyword>
<name>A0A9K3PNX9_9STRA</name>
<feature type="compositionally biased region" description="Pro residues" evidence="1">
    <location>
        <begin position="160"/>
        <end position="186"/>
    </location>
</feature>
<evidence type="ECO:0000313" key="3">
    <source>
        <dbReference type="Proteomes" id="UP000693970"/>
    </source>
</evidence>
<feature type="compositionally biased region" description="Basic and acidic residues" evidence="1">
    <location>
        <begin position="556"/>
        <end position="565"/>
    </location>
</feature>
<dbReference type="OrthoDB" id="49480at2759"/>